<dbReference type="Pfam" id="PF18759">
    <property type="entry name" value="Plavaka"/>
    <property type="match status" value="1"/>
</dbReference>
<dbReference type="AlphaFoldDB" id="A0A2P4NXS4"/>
<feature type="non-terminal residue" evidence="3">
    <location>
        <position position="629"/>
    </location>
</feature>
<protein>
    <recommendedName>
        <fullName evidence="2">C2H2-type domain-containing protein</fullName>
    </recommendedName>
</protein>
<evidence type="ECO:0000259" key="2">
    <source>
        <dbReference type="PROSITE" id="PS50157"/>
    </source>
</evidence>
<evidence type="ECO:0000313" key="3">
    <source>
        <dbReference type="EMBL" id="POG57940.1"/>
    </source>
</evidence>
<accession>A0A2P4NXS4</accession>
<dbReference type="PROSITE" id="PS50157">
    <property type="entry name" value="ZINC_FINGER_C2H2_2"/>
    <property type="match status" value="1"/>
</dbReference>
<evidence type="ECO:0000256" key="1">
    <source>
        <dbReference type="PROSITE-ProRule" id="PRU00042"/>
    </source>
</evidence>
<keyword evidence="1" id="KW-0863">Zinc-finger</keyword>
<feature type="domain" description="C2H2-type" evidence="2">
    <location>
        <begin position="2"/>
        <end position="30"/>
    </location>
</feature>
<keyword evidence="1" id="KW-0862">Zinc</keyword>
<dbReference type="GO" id="GO:0008270">
    <property type="term" value="F:zinc ion binding"/>
    <property type="evidence" value="ECO:0007669"/>
    <property type="project" value="UniProtKB-KW"/>
</dbReference>
<dbReference type="EMBL" id="AUPC02000593">
    <property type="protein sequence ID" value="POG57940.1"/>
    <property type="molecule type" value="Genomic_DNA"/>
</dbReference>
<dbReference type="PROSITE" id="PS00028">
    <property type="entry name" value="ZINC_FINGER_C2H2_1"/>
    <property type="match status" value="1"/>
</dbReference>
<dbReference type="InterPro" id="IPR013087">
    <property type="entry name" value="Znf_C2H2_type"/>
</dbReference>
<reference evidence="3 4" key="1">
    <citation type="journal article" date="2013" name="Proc. Natl. Acad. Sci. U.S.A.">
        <title>Genome of an arbuscular mycorrhizal fungus provides insight into the oldest plant symbiosis.</title>
        <authorList>
            <person name="Tisserant E."/>
            <person name="Malbreil M."/>
            <person name="Kuo A."/>
            <person name="Kohler A."/>
            <person name="Symeonidi A."/>
            <person name="Balestrini R."/>
            <person name="Charron P."/>
            <person name="Duensing N."/>
            <person name="Frei Dit Frey N."/>
            <person name="Gianinazzi-Pearson V."/>
            <person name="Gilbert L.B."/>
            <person name="Handa Y."/>
            <person name="Herr J.R."/>
            <person name="Hijri M."/>
            <person name="Koul R."/>
            <person name="Kawaguchi M."/>
            <person name="Krajinski F."/>
            <person name="Lammers P.J."/>
            <person name="Masclaux F.G."/>
            <person name="Murat C."/>
            <person name="Morin E."/>
            <person name="Ndikumana S."/>
            <person name="Pagni M."/>
            <person name="Petitpierre D."/>
            <person name="Requena N."/>
            <person name="Rosikiewicz P."/>
            <person name="Riley R."/>
            <person name="Saito K."/>
            <person name="San Clemente H."/>
            <person name="Shapiro H."/>
            <person name="van Tuinen D."/>
            <person name="Becard G."/>
            <person name="Bonfante P."/>
            <person name="Paszkowski U."/>
            <person name="Shachar-Hill Y.Y."/>
            <person name="Tuskan G.A."/>
            <person name="Young P.W."/>
            <person name="Sanders I.R."/>
            <person name="Henrissat B."/>
            <person name="Rensing S.A."/>
            <person name="Grigoriev I.V."/>
            <person name="Corradi N."/>
            <person name="Roux C."/>
            <person name="Martin F."/>
        </authorList>
    </citation>
    <scope>NUCLEOTIDE SEQUENCE [LARGE SCALE GENOMIC DNA]</scope>
    <source>
        <strain evidence="3 4">DAOM 197198</strain>
    </source>
</reference>
<sequence length="629" mass="74631">MYQCNFCKRYFSRKQDLTQHCHQLHSYTDHSRTLNWVQDQQSSSNNNIRQKTIDNNVWNEIEGLDIFLQMTSGDDKQNNEKLDLNNAADVPIAFNEYTSFQNYDYTDYDISEYHEITQSQESKSISSKASSEDFCGVSLADAYKDLNNDSELTLWPSETYKEFMMAVTQYHLSDAASDSMLRILKKHCTDQLSGSTRKGRTFIYNMDVKGLQFKEKELLTFEEEIYKLHYRPIYDAIKSLVSNSDLSKDFLFNYEEQWEYGLDGSLVRVYSEQNTADWWRERYNPFSKILAFMIYIDGTTLDTLWRKSEYPIFLTLGNIPNLRLNLPDSKVLIGFLPHLTTRDNKLRNSKEFKQKQRDLKHRALKYLLGPLLKEDDLRNHENMQEAIASHNAENCSIHEYDNFFWNFRMMNIYDAAALDRMHLQEIGLFPYMLDYTRDMLMYQYGNRIISKMDNRLATITRFNNLRILKKGYQQGTKFTGGEMRDVMKIIVFVLDELYTTDNKINQNQTDSNLYTIASCKNLIICYIKFIKMYITSRKKKFNEDDLKIFEREIIDWSNDFVNIFAQFSPSGLQLPKLHMWIYHTIHTIRRYGSLNGLTTDTYETLHKNWVKNPYRMSNKKNTHNQMLKT</sequence>
<dbReference type="InterPro" id="IPR041078">
    <property type="entry name" value="Plavaka"/>
</dbReference>
<comment type="caution">
    <text evidence="3">The sequence shown here is derived from an EMBL/GenBank/DDBJ whole genome shotgun (WGS) entry which is preliminary data.</text>
</comment>
<dbReference type="VEuPathDB" id="FungiDB:RhiirFUN_023915"/>
<keyword evidence="4" id="KW-1185">Reference proteome</keyword>
<keyword evidence="1" id="KW-0479">Metal-binding</keyword>
<proteinExistence type="predicted"/>
<dbReference type="Proteomes" id="UP000018888">
    <property type="component" value="Unassembled WGS sequence"/>
</dbReference>
<gene>
    <name evidence="3" type="ORF">GLOIN_2v1488974</name>
</gene>
<reference evidence="3 4" key="2">
    <citation type="journal article" date="2018" name="New Phytol.">
        <title>High intraspecific genome diversity in the model arbuscular mycorrhizal symbiont Rhizophagus irregularis.</title>
        <authorList>
            <person name="Chen E.C.H."/>
            <person name="Morin E."/>
            <person name="Beaudet D."/>
            <person name="Noel J."/>
            <person name="Yildirir G."/>
            <person name="Ndikumana S."/>
            <person name="Charron P."/>
            <person name="St-Onge C."/>
            <person name="Giorgi J."/>
            <person name="Kruger M."/>
            <person name="Marton T."/>
            <person name="Ropars J."/>
            <person name="Grigoriev I.V."/>
            <person name="Hainaut M."/>
            <person name="Henrissat B."/>
            <person name="Roux C."/>
            <person name="Martin F."/>
            <person name="Corradi N."/>
        </authorList>
    </citation>
    <scope>NUCLEOTIDE SEQUENCE [LARGE SCALE GENOMIC DNA]</scope>
    <source>
        <strain evidence="3 4">DAOM 197198</strain>
    </source>
</reference>
<name>A0A2P4NXS4_RHIID</name>
<evidence type="ECO:0000313" key="4">
    <source>
        <dbReference type="Proteomes" id="UP000018888"/>
    </source>
</evidence>
<organism evidence="3 4">
    <name type="scientific">Rhizophagus irregularis (strain DAOM 181602 / DAOM 197198 / MUCL 43194)</name>
    <name type="common">Arbuscular mycorrhizal fungus</name>
    <name type="synonym">Glomus intraradices</name>
    <dbReference type="NCBI Taxonomy" id="747089"/>
    <lineage>
        <taxon>Eukaryota</taxon>
        <taxon>Fungi</taxon>
        <taxon>Fungi incertae sedis</taxon>
        <taxon>Mucoromycota</taxon>
        <taxon>Glomeromycotina</taxon>
        <taxon>Glomeromycetes</taxon>
        <taxon>Glomerales</taxon>
        <taxon>Glomeraceae</taxon>
        <taxon>Rhizophagus</taxon>
    </lineage>
</organism>